<dbReference type="RefSeq" id="WP_114403349.1">
    <property type="nucleotide sequence ID" value="NZ_QPGB01000005.1"/>
</dbReference>
<keyword evidence="1" id="KW-0812">Transmembrane</keyword>
<sequence>MKIKFFFSVMIIILNYLLFQYLQNDPSLFAKFLAIKILEVLVIYLLFLAGKMLIAHMHENLKEISLFIHGSERLLLPVFFSLLITNKFETSLRGYAFFIFFIVLSDILNWQQAFLRDQINKNSHALNGFVPANANSLEHYLYGLLIYLLAIIACLFRYYRYDM</sequence>
<protein>
    <submittedName>
        <fullName evidence="2">Uncharacterized protein</fullName>
    </submittedName>
</protein>
<feature type="transmembrane region" description="Helical" evidence="1">
    <location>
        <begin position="28"/>
        <end position="49"/>
    </location>
</feature>
<dbReference type="AlphaFoldDB" id="A0A368KZK5"/>
<comment type="caution">
    <text evidence="2">The sequence shown here is derived from an EMBL/GenBank/DDBJ whole genome shotgun (WGS) entry which is preliminary data.</text>
</comment>
<proteinExistence type="predicted"/>
<accession>A0A368KZK5</accession>
<name>A0A368KZK5_9BURK</name>
<evidence type="ECO:0000256" key="1">
    <source>
        <dbReference type="SAM" id="Phobius"/>
    </source>
</evidence>
<dbReference type="EMBL" id="QPGB01000005">
    <property type="protein sequence ID" value="RCS56746.1"/>
    <property type="molecule type" value="Genomic_DNA"/>
</dbReference>
<evidence type="ECO:0000313" key="3">
    <source>
        <dbReference type="Proteomes" id="UP000252357"/>
    </source>
</evidence>
<gene>
    <name evidence="2" type="ORF">DU000_10365</name>
</gene>
<feature type="transmembrane region" description="Helical" evidence="1">
    <location>
        <begin position="140"/>
        <end position="159"/>
    </location>
</feature>
<keyword evidence="1" id="KW-1133">Transmembrane helix</keyword>
<feature type="transmembrane region" description="Helical" evidence="1">
    <location>
        <begin position="92"/>
        <end position="110"/>
    </location>
</feature>
<keyword evidence="1" id="KW-0472">Membrane</keyword>
<feature type="transmembrane region" description="Helical" evidence="1">
    <location>
        <begin position="5"/>
        <end position="22"/>
    </location>
</feature>
<evidence type="ECO:0000313" key="2">
    <source>
        <dbReference type="EMBL" id="RCS56746.1"/>
    </source>
</evidence>
<dbReference type="Proteomes" id="UP000252357">
    <property type="component" value="Unassembled WGS sequence"/>
</dbReference>
<keyword evidence="3" id="KW-1185">Reference proteome</keyword>
<organism evidence="2 3">
    <name type="scientific">Parvibium lacunae</name>
    <dbReference type="NCBI Taxonomy" id="1888893"/>
    <lineage>
        <taxon>Bacteria</taxon>
        <taxon>Pseudomonadati</taxon>
        <taxon>Pseudomonadota</taxon>
        <taxon>Betaproteobacteria</taxon>
        <taxon>Burkholderiales</taxon>
        <taxon>Alcaligenaceae</taxon>
        <taxon>Parvibium</taxon>
    </lineage>
</organism>
<reference evidence="2 3" key="1">
    <citation type="journal article" date="2018" name="Int. J. Syst. Evol. Microbiol.">
        <title>Parvibium lacunae gen. nov., sp. nov., a new member of the family Alcaligenaceae isolated from a freshwater pond.</title>
        <authorList>
            <person name="Chen W.M."/>
            <person name="Xie P.B."/>
            <person name="Hsu M.Y."/>
            <person name="Sheu S.Y."/>
        </authorList>
    </citation>
    <scope>NUCLEOTIDE SEQUENCE [LARGE SCALE GENOMIC DNA]</scope>
    <source>
        <strain evidence="2 3">KMB9</strain>
    </source>
</reference>